<gene>
    <name evidence="4" type="ORF">KYK27_00920</name>
</gene>
<dbReference type="NCBIfam" id="NF004825">
    <property type="entry name" value="PRK06181.1"/>
    <property type="match status" value="1"/>
</dbReference>
<dbReference type="PRINTS" id="PR00081">
    <property type="entry name" value="GDHRDH"/>
</dbReference>
<dbReference type="EMBL" id="JAHWXQ010000001">
    <property type="protein sequence ID" value="MBW3363586.1"/>
    <property type="molecule type" value="Genomic_DNA"/>
</dbReference>
<accession>A0ABS6X6G7</accession>
<keyword evidence="2" id="KW-0560">Oxidoreductase</keyword>
<dbReference type="InterPro" id="IPR002347">
    <property type="entry name" value="SDR_fam"/>
</dbReference>
<dbReference type="InterPro" id="IPR020904">
    <property type="entry name" value="Sc_DH/Rdtase_CS"/>
</dbReference>
<name>A0ABS6X6G7_9BACT</name>
<evidence type="ECO:0000313" key="4">
    <source>
        <dbReference type="EMBL" id="MBW3363586.1"/>
    </source>
</evidence>
<reference evidence="4 5" key="1">
    <citation type="submission" date="2021-07" db="EMBL/GenBank/DDBJ databases">
        <authorList>
            <person name="Kim M.K."/>
        </authorList>
    </citation>
    <scope>NUCLEOTIDE SEQUENCE [LARGE SCALE GENOMIC DNA]</scope>
    <source>
        <strain evidence="4 5">HLY7-15</strain>
    </source>
</reference>
<dbReference type="InterPro" id="IPR036291">
    <property type="entry name" value="NAD(P)-bd_dom_sf"/>
</dbReference>
<dbReference type="PANTHER" id="PTHR44196">
    <property type="entry name" value="DEHYDROGENASE/REDUCTASE SDR FAMILY MEMBER 7B"/>
    <property type="match status" value="1"/>
</dbReference>
<dbReference type="RefSeq" id="WP_199108195.1">
    <property type="nucleotide sequence ID" value="NZ_JAHWXQ010000001.1"/>
</dbReference>
<dbReference type="PROSITE" id="PS00061">
    <property type="entry name" value="ADH_SHORT"/>
    <property type="match status" value="1"/>
</dbReference>
<dbReference type="PRINTS" id="PR00080">
    <property type="entry name" value="SDRFAMILY"/>
</dbReference>
<sequence length="268" mass="29083">MKDKVVLITGGTSGIGKACAFAFGKAGAKVAVSGRNQQNLDQTSQELSAAGIKNVAINADVSKEADCLRMVQETVDRFGKLDVLINNAGISMRALFEDLDLDVIRKVMDINFWGTVYTTKFALPYIMAARGSVIGISSIAGYRGLPARTGYSASKFAMHGFLETLRTEMLHKGVHVLIACPGFTASNIRNTALAANGQQQGESPRDEGNMMTAEEVADQILKATIKRKRDLVMTFQGKLTVFLNKWLPGLTDKLVYNVMAKEKDSPLK</sequence>
<evidence type="ECO:0000313" key="5">
    <source>
        <dbReference type="Proteomes" id="UP000774935"/>
    </source>
</evidence>
<comment type="similarity">
    <text evidence="1 3">Belongs to the short-chain dehydrogenases/reductases (SDR) family.</text>
</comment>
<dbReference type="PANTHER" id="PTHR44196:SF1">
    <property type="entry name" value="DEHYDROGENASE_REDUCTASE SDR FAMILY MEMBER 7B"/>
    <property type="match status" value="1"/>
</dbReference>
<dbReference type="SUPFAM" id="SSF51735">
    <property type="entry name" value="NAD(P)-binding Rossmann-fold domains"/>
    <property type="match status" value="1"/>
</dbReference>
<protein>
    <submittedName>
        <fullName evidence="4">SDR family oxidoreductase</fullName>
    </submittedName>
</protein>
<comment type="caution">
    <text evidence="4">The sequence shown here is derived from an EMBL/GenBank/DDBJ whole genome shotgun (WGS) entry which is preliminary data.</text>
</comment>
<keyword evidence="5" id="KW-1185">Reference proteome</keyword>
<evidence type="ECO:0000256" key="2">
    <source>
        <dbReference type="ARBA" id="ARBA00023002"/>
    </source>
</evidence>
<dbReference type="Proteomes" id="UP000774935">
    <property type="component" value="Unassembled WGS sequence"/>
</dbReference>
<evidence type="ECO:0000256" key="1">
    <source>
        <dbReference type="ARBA" id="ARBA00006484"/>
    </source>
</evidence>
<dbReference type="Gene3D" id="3.40.50.720">
    <property type="entry name" value="NAD(P)-binding Rossmann-like Domain"/>
    <property type="match status" value="1"/>
</dbReference>
<dbReference type="Pfam" id="PF00106">
    <property type="entry name" value="adh_short"/>
    <property type="match status" value="1"/>
</dbReference>
<evidence type="ECO:0000256" key="3">
    <source>
        <dbReference type="RuleBase" id="RU000363"/>
    </source>
</evidence>
<organism evidence="4 5">
    <name type="scientific">Pontibacter populi</name>
    <dbReference type="NCBI Taxonomy" id="890055"/>
    <lineage>
        <taxon>Bacteria</taxon>
        <taxon>Pseudomonadati</taxon>
        <taxon>Bacteroidota</taxon>
        <taxon>Cytophagia</taxon>
        <taxon>Cytophagales</taxon>
        <taxon>Hymenobacteraceae</taxon>
        <taxon>Pontibacter</taxon>
    </lineage>
</organism>
<proteinExistence type="inferred from homology"/>